<evidence type="ECO:0000313" key="2">
    <source>
        <dbReference type="Proteomes" id="UP001281410"/>
    </source>
</evidence>
<dbReference type="EMBL" id="JANJYJ010000004">
    <property type="protein sequence ID" value="KAK3217834.1"/>
    <property type="molecule type" value="Genomic_DNA"/>
</dbReference>
<keyword evidence="2" id="KW-1185">Reference proteome</keyword>
<organism evidence="1 2">
    <name type="scientific">Dipteronia sinensis</name>
    <dbReference type="NCBI Taxonomy" id="43782"/>
    <lineage>
        <taxon>Eukaryota</taxon>
        <taxon>Viridiplantae</taxon>
        <taxon>Streptophyta</taxon>
        <taxon>Embryophyta</taxon>
        <taxon>Tracheophyta</taxon>
        <taxon>Spermatophyta</taxon>
        <taxon>Magnoliopsida</taxon>
        <taxon>eudicotyledons</taxon>
        <taxon>Gunneridae</taxon>
        <taxon>Pentapetalae</taxon>
        <taxon>rosids</taxon>
        <taxon>malvids</taxon>
        <taxon>Sapindales</taxon>
        <taxon>Sapindaceae</taxon>
        <taxon>Hippocastanoideae</taxon>
        <taxon>Acereae</taxon>
        <taxon>Dipteronia</taxon>
    </lineage>
</organism>
<dbReference type="Proteomes" id="UP001281410">
    <property type="component" value="Unassembled WGS sequence"/>
</dbReference>
<evidence type="ECO:0000313" key="1">
    <source>
        <dbReference type="EMBL" id="KAK3217834.1"/>
    </source>
</evidence>
<protein>
    <submittedName>
        <fullName evidence="1">Uncharacterized protein</fullName>
    </submittedName>
</protein>
<reference evidence="1" key="1">
    <citation type="journal article" date="2023" name="Plant J.">
        <title>Genome sequences and population genomics provide insights into the demographic history, inbreeding, and mutation load of two 'living fossil' tree species of Dipteronia.</title>
        <authorList>
            <person name="Feng Y."/>
            <person name="Comes H.P."/>
            <person name="Chen J."/>
            <person name="Zhu S."/>
            <person name="Lu R."/>
            <person name="Zhang X."/>
            <person name="Li P."/>
            <person name="Qiu J."/>
            <person name="Olsen K.M."/>
            <person name="Qiu Y."/>
        </authorList>
    </citation>
    <scope>NUCLEOTIDE SEQUENCE</scope>
    <source>
        <strain evidence="1">NBL</strain>
    </source>
</reference>
<sequence>MFLEFSESLRRRELAEMETMKSREALRCEAEKRRIETEAELTRILVPTHRSNGEVAREGWPNFLWRCVSV</sequence>
<name>A0AAE0AI45_9ROSI</name>
<accession>A0AAE0AI45</accession>
<comment type="caution">
    <text evidence="1">The sequence shown here is derived from an EMBL/GenBank/DDBJ whole genome shotgun (WGS) entry which is preliminary data.</text>
</comment>
<dbReference type="AlphaFoldDB" id="A0AAE0AI45"/>
<gene>
    <name evidence="1" type="ORF">Dsin_011804</name>
</gene>
<proteinExistence type="predicted"/>